<dbReference type="PANTHER" id="PTHR33112:SF10">
    <property type="entry name" value="TOL"/>
    <property type="match status" value="1"/>
</dbReference>
<evidence type="ECO:0000256" key="1">
    <source>
        <dbReference type="SAM" id="MobiDB-lite"/>
    </source>
</evidence>
<name>Q9P3Q1_NEUCS</name>
<dbReference type="PIR" id="T50979">
    <property type="entry name" value="T50979"/>
</dbReference>
<dbReference type="EMBL" id="AL389890">
    <property type="protein sequence ID" value="CAB97299.2"/>
    <property type="molecule type" value="Genomic_DNA"/>
</dbReference>
<dbReference type="PANTHER" id="PTHR33112">
    <property type="entry name" value="DOMAIN PROTEIN, PUTATIVE-RELATED"/>
    <property type="match status" value="1"/>
</dbReference>
<proteinExistence type="predicted"/>
<feature type="region of interest" description="Disordered" evidence="1">
    <location>
        <begin position="1"/>
        <end position="24"/>
    </location>
</feature>
<dbReference type="InterPro" id="IPR010730">
    <property type="entry name" value="HET"/>
</dbReference>
<dbReference type="VEuPathDB" id="FungiDB:NCU03015"/>
<dbReference type="Pfam" id="PF06985">
    <property type="entry name" value="HET"/>
    <property type="match status" value="1"/>
</dbReference>
<reference evidence="3" key="2">
    <citation type="submission" date="2001-11" db="EMBL/GenBank/DDBJ databases">
        <authorList>
            <person name="German Neurospora genome project"/>
        </authorList>
    </citation>
    <scope>NUCLEOTIDE SEQUENCE</scope>
</reference>
<dbReference type="AlphaFoldDB" id="Q9P3Q1"/>
<sequence length="789" mass="90580">MSEEPNHEQNIGFDAQEEAVQSTRPRLHLSPEFLSKRLHYCSKCRWIFENADLSIQDYPGKEYDFHNWAGLSDAAREGCHHCYVLLNTLDEEHILRLTGPDKLESQEDENPLKLRIRSYDRAWTGTPGIMTSWELHSVKQKLYDIHLEPLENGIDLMANSPLLFLSCQLGEAEGRFVGCTSTDSEASWKQILSWVDQCSATHPSCNARIRQDSRDRKPTRLLFVGDLVNPWVNLCETKALDLSRTDYMTLSHCWGDGVPLRLTHDNYNRFLAGIEFSEIPKTFRDAIDATRRLSVQYLWIDSLCIVQDSREDWLHESAKMHHIYQNSYLNLMAAASSNSHGGLYSSKYPFLSIPFLVPLGDPRNPKIAFYRYMNARREKLDNLTLFSRGWVMQERVLARRNLIFGKEIHWECHDSTGSESFPVGTALEKRQHTVEGQTDASRRTVWQNIVKNYSRLNLTFASDRLIAIAGMAAELGQLWDSVQYYAGLWSLHLRASLLWYSRKPSVQAKSFIAPSWSWASVGTEVQWFDADDFDGLAEVLQVDVVLTSHGHPFGPVTRGSIHLNGPMCQARLVKTKYTEILCFDQDTEDTVSKADMTEDDDATTQSGFRTTVVLDHYPWSEQEMAAETDVDITVYVAPLQTDIDLKLTYSGLLRLGGLLLLPTDSISGQFRRIGHFFIHDQWGMEGRRVYEERIAQMRKEGKIQQKDVKLPCFVDREEWLQRDPFGNGVITKTLRSRYISAVNLGYDGEISNFLGYIDRWAEEHRKLGIKDPNLGEDVGARGWYRYEIV</sequence>
<gene>
    <name evidence="3" type="primary">B24P7.340</name>
</gene>
<organism evidence="3">
    <name type="scientific">Neurospora crassa</name>
    <dbReference type="NCBI Taxonomy" id="5141"/>
    <lineage>
        <taxon>Eukaryota</taxon>
        <taxon>Fungi</taxon>
        <taxon>Dikarya</taxon>
        <taxon>Ascomycota</taxon>
        <taxon>Pezizomycotina</taxon>
        <taxon>Sordariomycetes</taxon>
        <taxon>Sordariomycetidae</taxon>
        <taxon>Sordariales</taxon>
        <taxon>Sordariaceae</taxon>
        <taxon>Neurospora</taxon>
    </lineage>
</organism>
<reference evidence="3" key="1">
    <citation type="submission" date="2000-07" db="EMBL/GenBank/DDBJ databases">
        <authorList>
            <person name="Schulte U."/>
            <person name="Aign V."/>
            <person name="Hoheisel J."/>
            <person name="Brandt P."/>
            <person name="Fartmann B."/>
            <person name="Holland R."/>
            <person name="Nyakatura G."/>
            <person name="Mewes H.W."/>
            <person name="Mannhaupt G."/>
        </authorList>
    </citation>
    <scope>NUCLEOTIDE SEQUENCE</scope>
</reference>
<accession>Q9P3Q1</accession>
<protein>
    <submittedName>
        <fullName evidence="3">Related to tol protein</fullName>
    </submittedName>
</protein>
<evidence type="ECO:0000259" key="2">
    <source>
        <dbReference type="Pfam" id="PF06985"/>
    </source>
</evidence>
<evidence type="ECO:0000313" key="3">
    <source>
        <dbReference type="EMBL" id="CAB97299.2"/>
    </source>
</evidence>
<feature type="domain" description="Heterokaryon incompatibility" evidence="2">
    <location>
        <begin position="247"/>
        <end position="394"/>
    </location>
</feature>